<reference evidence="2" key="1">
    <citation type="submission" date="2015-11" db="EMBL/GenBank/DDBJ databases">
        <authorList>
            <person name="Varghese N."/>
        </authorList>
    </citation>
    <scope>NUCLEOTIDE SEQUENCE [LARGE SCALE GENOMIC DNA]</scope>
    <source>
        <strain evidence="2">DSM 45899</strain>
    </source>
</reference>
<dbReference type="InterPro" id="IPR000801">
    <property type="entry name" value="Esterase-like"/>
</dbReference>
<dbReference type="PANTHER" id="PTHR48098">
    <property type="entry name" value="ENTEROCHELIN ESTERASE-RELATED"/>
    <property type="match status" value="1"/>
</dbReference>
<dbReference type="SUPFAM" id="SSF53474">
    <property type="entry name" value="alpha/beta-Hydrolases"/>
    <property type="match status" value="1"/>
</dbReference>
<dbReference type="GO" id="GO:0016747">
    <property type="term" value="F:acyltransferase activity, transferring groups other than amino-acyl groups"/>
    <property type="evidence" value="ECO:0007669"/>
    <property type="project" value="TreeGrafter"/>
</dbReference>
<evidence type="ECO:0000313" key="2">
    <source>
        <dbReference type="Proteomes" id="UP000198802"/>
    </source>
</evidence>
<dbReference type="Pfam" id="PF00756">
    <property type="entry name" value="Esterase"/>
    <property type="match status" value="1"/>
</dbReference>
<protein>
    <submittedName>
        <fullName evidence="1">Putative esterase</fullName>
    </submittedName>
</protein>
<dbReference type="PANTHER" id="PTHR48098:SF1">
    <property type="entry name" value="DIACYLGLYCEROL ACYLTRANSFERASE_MYCOLYLTRANSFERASE AG85A"/>
    <property type="match status" value="1"/>
</dbReference>
<dbReference type="InterPro" id="IPR050583">
    <property type="entry name" value="Mycobacterial_A85_antigen"/>
</dbReference>
<dbReference type="AlphaFoldDB" id="A0A0S4QGS7"/>
<keyword evidence="2" id="KW-1185">Reference proteome</keyword>
<proteinExistence type="predicted"/>
<dbReference type="EMBL" id="FAOZ01000003">
    <property type="protein sequence ID" value="CUU54724.1"/>
    <property type="molecule type" value="Genomic_DNA"/>
</dbReference>
<dbReference type="InterPro" id="IPR029058">
    <property type="entry name" value="AB_hydrolase_fold"/>
</dbReference>
<accession>A0A0S4QGS7</accession>
<dbReference type="Gene3D" id="3.40.50.1820">
    <property type="entry name" value="alpha/beta hydrolase"/>
    <property type="match status" value="1"/>
</dbReference>
<gene>
    <name evidence="1" type="ORF">Ga0074812_103214</name>
</gene>
<name>A0A0S4QGS7_9ACTN</name>
<organism evidence="1 2">
    <name type="scientific">Parafrankia irregularis</name>
    <dbReference type="NCBI Taxonomy" id="795642"/>
    <lineage>
        <taxon>Bacteria</taxon>
        <taxon>Bacillati</taxon>
        <taxon>Actinomycetota</taxon>
        <taxon>Actinomycetes</taxon>
        <taxon>Frankiales</taxon>
        <taxon>Frankiaceae</taxon>
        <taxon>Parafrankia</taxon>
    </lineage>
</organism>
<evidence type="ECO:0000313" key="1">
    <source>
        <dbReference type="EMBL" id="CUU54724.1"/>
    </source>
</evidence>
<sequence>MAVVAPRVADGLGVCLVLHGRGDDAARAVSLLGLEAQLGTVLAAGVAPFALVTLDGGETYWHRRASGDDPEAMILDEVLPRLDQLGLRTSRIAVTGWSMGGYGGLLLAHRHPELVVAVAASSPAMWHSYGASAPGAFDSKADFAAHPVLGTAPAPGVAYRIDCGGSDPFISVSREAAVTLRAQERNFGPGGHTPSYWRSVTPAQLTFVGAALARTA</sequence>
<dbReference type="Proteomes" id="UP000198802">
    <property type="component" value="Unassembled WGS sequence"/>
</dbReference>